<keyword evidence="3" id="KW-1185">Reference proteome</keyword>
<dbReference type="Proteomes" id="UP001158576">
    <property type="component" value="Chromosome PAR"/>
</dbReference>
<evidence type="ECO:0000313" key="3">
    <source>
        <dbReference type="Proteomes" id="UP001158576"/>
    </source>
</evidence>
<organism evidence="2 3">
    <name type="scientific">Oikopleura dioica</name>
    <name type="common">Tunicate</name>
    <dbReference type="NCBI Taxonomy" id="34765"/>
    <lineage>
        <taxon>Eukaryota</taxon>
        <taxon>Metazoa</taxon>
        <taxon>Chordata</taxon>
        <taxon>Tunicata</taxon>
        <taxon>Appendicularia</taxon>
        <taxon>Copelata</taxon>
        <taxon>Oikopleuridae</taxon>
        <taxon>Oikopleura</taxon>
    </lineage>
</organism>
<dbReference type="EMBL" id="OU015568">
    <property type="protein sequence ID" value="CAG5080437.1"/>
    <property type="molecule type" value="Genomic_DNA"/>
</dbReference>
<proteinExistence type="predicted"/>
<evidence type="ECO:0000256" key="1">
    <source>
        <dbReference type="SAM" id="Phobius"/>
    </source>
</evidence>
<name>A0ABN7RU07_OIKDI</name>
<gene>
    <name evidence="2" type="ORF">OKIOD_LOCUS1147</name>
</gene>
<keyword evidence="1" id="KW-0472">Membrane</keyword>
<feature type="transmembrane region" description="Helical" evidence="1">
    <location>
        <begin position="38"/>
        <end position="56"/>
    </location>
</feature>
<keyword evidence="1" id="KW-1133">Transmembrane helix</keyword>
<evidence type="ECO:0000313" key="2">
    <source>
        <dbReference type="EMBL" id="CAG5080437.1"/>
    </source>
</evidence>
<sequence length="195" mass="23039">MFKKDRKIDLEKQQKSLPVEISKEDLVQWEKEDRQCRIIWLSVALIYTIWMCYSLGPQSVPEKCISINGQQSIEIDFPRTDYITSNMYCRQSCRYDWKANCLSGRTVTEDQFEQYRNQTIEIMVNFPNYQNYWLFANGTHIRVLEVTWPKTVNNTVQTKIRSGDPNESHSTICIYNTTCGADYFWRIPSPFNSNA</sequence>
<keyword evidence="1" id="KW-0812">Transmembrane</keyword>
<accession>A0ABN7RU07</accession>
<reference evidence="2 3" key="1">
    <citation type="submission" date="2021-04" db="EMBL/GenBank/DDBJ databases">
        <authorList>
            <person name="Bliznina A."/>
        </authorList>
    </citation>
    <scope>NUCLEOTIDE SEQUENCE [LARGE SCALE GENOMIC DNA]</scope>
</reference>
<protein>
    <submittedName>
        <fullName evidence="2">Oidioi.mRNA.OKI2018_I69.PAR.g9589.t1.cds</fullName>
    </submittedName>
</protein>